<name>A0ABQ2NKS1_9FLAO</name>
<accession>A0ABQ2NKS1</accession>
<protein>
    <submittedName>
        <fullName evidence="3">WYL domain-containing protein</fullName>
    </submittedName>
</protein>
<dbReference type="Pfam" id="PF13280">
    <property type="entry name" value="WYL"/>
    <property type="match status" value="1"/>
</dbReference>
<dbReference type="Proteomes" id="UP000620064">
    <property type="component" value="Unassembled WGS sequence"/>
</dbReference>
<reference evidence="4" key="1">
    <citation type="journal article" date="2019" name="Int. J. Syst. Evol. Microbiol.">
        <title>The Global Catalogue of Microorganisms (GCM) 10K type strain sequencing project: providing services to taxonomists for standard genome sequencing and annotation.</title>
        <authorList>
            <consortium name="The Broad Institute Genomics Platform"/>
            <consortium name="The Broad Institute Genome Sequencing Center for Infectious Disease"/>
            <person name="Wu L."/>
            <person name="Ma J."/>
        </authorList>
    </citation>
    <scope>NUCLEOTIDE SEQUENCE [LARGE SCALE GENOMIC DNA]</scope>
    <source>
        <strain evidence="4">CGMCC 1.7656</strain>
    </source>
</reference>
<sequence>MKKDFFLARYALIIKRLERSPATFEEIEQFLLDSREFQDANVYQYSIRTLQRDLKDINSLFNLVIQNKKKGDNRYFIASRPIMEVDEYNQRLLESYQIINAINAYPDFADFVFLEPRKPRGIDSFYDLLFAIRNKKVVEFEHFSFLNQKITKRKVHPLALKESKDRWYLIAVDTKDKKTKSFGLDRIKYLDVYKASYRERYKIDVKEHFKNSFGVMNLEEQKPQKIVLECSKQQAEYVKSFPLHSTQELVSETPEKVVFELCLHPTYDFMQEILSYGKEVKVLEPQCLIDDIKIHLQESIKNYFL</sequence>
<organism evidence="3 4">
    <name type="scientific">Cloacibacterium rupense</name>
    <dbReference type="NCBI Taxonomy" id="517423"/>
    <lineage>
        <taxon>Bacteria</taxon>
        <taxon>Pseudomonadati</taxon>
        <taxon>Bacteroidota</taxon>
        <taxon>Flavobacteriia</taxon>
        <taxon>Flavobacteriales</taxon>
        <taxon>Weeksellaceae</taxon>
    </lineage>
</organism>
<feature type="domain" description="WCX" evidence="2">
    <location>
        <begin position="223"/>
        <end position="297"/>
    </location>
</feature>
<dbReference type="PANTHER" id="PTHR34580">
    <property type="match status" value="1"/>
</dbReference>
<comment type="caution">
    <text evidence="3">The sequence shown here is derived from an EMBL/GenBank/DDBJ whole genome shotgun (WGS) entry which is preliminary data.</text>
</comment>
<keyword evidence="4" id="KW-1185">Reference proteome</keyword>
<dbReference type="EMBL" id="BMLV01000003">
    <property type="protein sequence ID" value="GGP04215.1"/>
    <property type="molecule type" value="Genomic_DNA"/>
</dbReference>
<evidence type="ECO:0000313" key="3">
    <source>
        <dbReference type="EMBL" id="GGP04215.1"/>
    </source>
</evidence>
<proteinExistence type="predicted"/>
<dbReference type="PROSITE" id="PS52050">
    <property type="entry name" value="WYL"/>
    <property type="match status" value="1"/>
</dbReference>
<dbReference type="InterPro" id="IPR057727">
    <property type="entry name" value="WCX_dom"/>
</dbReference>
<evidence type="ECO:0000313" key="4">
    <source>
        <dbReference type="Proteomes" id="UP000620064"/>
    </source>
</evidence>
<evidence type="ECO:0000259" key="2">
    <source>
        <dbReference type="Pfam" id="PF25583"/>
    </source>
</evidence>
<dbReference type="RefSeq" id="WP_188617521.1">
    <property type="nucleotide sequence ID" value="NZ_BMLV01000003.1"/>
</dbReference>
<dbReference type="Pfam" id="PF25583">
    <property type="entry name" value="WCX"/>
    <property type="match status" value="1"/>
</dbReference>
<dbReference type="PANTHER" id="PTHR34580:SF9">
    <property type="entry name" value="SLL5097 PROTEIN"/>
    <property type="match status" value="1"/>
</dbReference>
<dbReference type="InterPro" id="IPR026881">
    <property type="entry name" value="WYL_dom"/>
</dbReference>
<dbReference type="InterPro" id="IPR051534">
    <property type="entry name" value="CBASS_pafABC_assoc_protein"/>
</dbReference>
<feature type="domain" description="WYL" evidence="1">
    <location>
        <begin position="127"/>
        <end position="191"/>
    </location>
</feature>
<evidence type="ECO:0000259" key="1">
    <source>
        <dbReference type="Pfam" id="PF13280"/>
    </source>
</evidence>
<gene>
    <name evidence="3" type="ORF">GCM10010992_15310</name>
</gene>